<evidence type="ECO:0000313" key="4">
    <source>
        <dbReference type="Proteomes" id="UP000271087"/>
    </source>
</evidence>
<evidence type="ECO:0000259" key="2">
    <source>
        <dbReference type="Pfam" id="PF21530"/>
    </source>
</evidence>
<reference evidence="3 4" key="2">
    <citation type="submission" date="2018-08" db="EMBL/GenBank/DDBJ databases">
        <authorList>
            <person name="Laetsch R D."/>
            <person name="Stevens L."/>
            <person name="Kumar S."/>
            <person name="Blaxter L. M."/>
        </authorList>
    </citation>
    <scope>NUCLEOTIDE SEQUENCE [LARGE SCALE GENOMIC DNA]</scope>
</reference>
<dbReference type="PANTHER" id="PTHR10492">
    <property type="match status" value="1"/>
</dbReference>
<dbReference type="WBParaSite" id="nOo.2.0.1.t05732-RA">
    <property type="protein sequence ID" value="nOo.2.0.1.t05732-RA"/>
    <property type="gene ID" value="nOo.2.0.1.g05732"/>
</dbReference>
<dbReference type="InterPro" id="IPR025476">
    <property type="entry name" value="Helitron_helicase-like"/>
</dbReference>
<feature type="domain" description="DNA helicase Pif1-like 2B" evidence="2">
    <location>
        <begin position="120"/>
        <end position="165"/>
    </location>
</feature>
<proteinExistence type="predicted"/>
<gene>
    <name evidence="3" type="ORF">NOO_LOCUS5732</name>
</gene>
<name>A0A182ECD8_ONCOC</name>
<dbReference type="Pfam" id="PF14214">
    <property type="entry name" value="Helitron_like_N"/>
    <property type="match status" value="1"/>
</dbReference>
<dbReference type="AlphaFoldDB" id="A0A182ECD8"/>
<evidence type="ECO:0000313" key="3">
    <source>
        <dbReference type="EMBL" id="VDK79069.1"/>
    </source>
</evidence>
<dbReference type="STRING" id="42157.A0A182ECD8"/>
<dbReference type="Proteomes" id="UP000271087">
    <property type="component" value="Unassembled WGS sequence"/>
</dbReference>
<feature type="domain" description="Helitron helicase-like" evidence="1">
    <location>
        <begin position="36"/>
        <end position="96"/>
    </location>
</feature>
<dbReference type="OrthoDB" id="10055660at2759"/>
<evidence type="ECO:0000313" key="5">
    <source>
        <dbReference type="WBParaSite" id="nOo.2.0.1.t05732-RA"/>
    </source>
</evidence>
<sequence length="188" mass="21605">MYAKIETERLIFIHLNQTKLHSEEYIHLRDAVVNDEAIAYVCHYGRPDLFITIICNPTSDDIQKLLLPGQSPIDRHDITVRVFRQKLKPLMDFMIKYGSATYKFVDTVMEADEVVNYRTEYLNSFDLPGLPLHVLQLKSGVPIIILRNTNQPKLRNGTRLAVKKLLDNVVEATILTGLFKRVGKPDNL</sequence>
<dbReference type="PANTHER" id="PTHR10492:SF57">
    <property type="entry name" value="ATP-DEPENDENT DNA HELICASE"/>
    <property type="match status" value="1"/>
</dbReference>
<evidence type="ECO:0000259" key="1">
    <source>
        <dbReference type="Pfam" id="PF14214"/>
    </source>
</evidence>
<accession>A0A182ECD8</accession>
<reference evidence="5" key="1">
    <citation type="submission" date="2016-06" db="UniProtKB">
        <authorList>
            <consortium name="WormBaseParasite"/>
        </authorList>
    </citation>
    <scope>IDENTIFICATION</scope>
</reference>
<dbReference type="InterPro" id="IPR049163">
    <property type="entry name" value="Pif1-like_2B_dom"/>
</dbReference>
<protein>
    <submittedName>
        <fullName evidence="5">ATP-dependent DNA helicase</fullName>
    </submittedName>
</protein>
<dbReference type="Pfam" id="PF21530">
    <property type="entry name" value="Pif1_2B_dom"/>
    <property type="match status" value="1"/>
</dbReference>
<keyword evidence="4" id="KW-1185">Reference proteome</keyword>
<dbReference type="EMBL" id="UYRW01001600">
    <property type="protein sequence ID" value="VDK79069.1"/>
    <property type="molecule type" value="Genomic_DNA"/>
</dbReference>
<organism evidence="5">
    <name type="scientific">Onchocerca ochengi</name>
    <name type="common">Filarial nematode worm</name>
    <dbReference type="NCBI Taxonomy" id="42157"/>
    <lineage>
        <taxon>Eukaryota</taxon>
        <taxon>Metazoa</taxon>
        <taxon>Ecdysozoa</taxon>
        <taxon>Nematoda</taxon>
        <taxon>Chromadorea</taxon>
        <taxon>Rhabditida</taxon>
        <taxon>Spirurina</taxon>
        <taxon>Spiruromorpha</taxon>
        <taxon>Filarioidea</taxon>
        <taxon>Onchocercidae</taxon>
        <taxon>Onchocerca</taxon>
    </lineage>
</organism>